<proteinExistence type="predicted"/>
<feature type="compositionally biased region" description="Polar residues" evidence="1">
    <location>
        <begin position="232"/>
        <end position="248"/>
    </location>
</feature>
<dbReference type="InterPro" id="IPR035925">
    <property type="entry name" value="BSD_dom_sf"/>
</dbReference>
<dbReference type="SUPFAM" id="SSF140383">
    <property type="entry name" value="BSD domain-like"/>
    <property type="match status" value="1"/>
</dbReference>
<gene>
    <name evidence="3" type="ORF">PVL29_014399</name>
</gene>
<feature type="compositionally biased region" description="Pro residues" evidence="1">
    <location>
        <begin position="48"/>
        <end position="57"/>
    </location>
</feature>
<feature type="compositionally biased region" description="Polar residues" evidence="1">
    <location>
        <begin position="258"/>
        <end position="267"/>
    </location>
</feature>
<keyword evidence="4" id="KW-1185">Reference proteome</keyword>
<evidence type="ECO:0000256" key="1">
    <source>
        <dbReference type="SAM" id="MobiDB-lite"/>
    </source>
</evidence>
<feature type="region of interest" description="Disordered" evidence="1">
    <location>
        <begin position="355"/>
        <end position="390"/>
    </location>
</feature>
<dbReference type="PANTHER" id="PTHR31923:SF9">
    <property type="entry name" value="BSD DOMAIN-CONTAINING PROTEIN"/>
    <property type="match status" value="1"/>
</dbReference>
<accession>A0AA38ZGN6</accession>
<evidence type="ECO:0000313" key="4">
    <source>
        <dbReference type="Proteomes" id="UP001168098"/>
    </source>
</evidence>
<dbReference type="AlphaFoldDB" id="A0AA38ZGN6"/>
<feature type="compositionally biased region" description="Basic and acidic residues" evidence="1">
    <location>
        <begin position="271"/>
        <end position="284"/>
    </location>
</feature>
<feature type="region of interest" description="Disordered" evidence="1">
    <location>
        <begin position="232"/>
        <end position="303"/>
    </location>
</feature>
<dbReference type="Proteomes" id="UP001168098">
    <property type="component" value="Unassembled WGS sequence"/>
</dbReference>
<sequence>MSWLPNPFESPQYDAVSNPSHVAGVREDLSVLSQTIGRQLRGVAAFLAPPPSPPSSPSPVAAPSDSSSSASSSPTLRGIRNDLAAIGGSFKSGLKTFSNLFQSQPGDADDECLEDYDGVAGITEEVLHFVTQLSTRPECWTDFPSALDDDFFMSDIQREHASTIERLAPSFADLRLQLCSYMSDGQFWMIYFILLLPRLNEHDSKLLSTPKIVEARDVLLLKLQNKRDAKVSSENSMVDLSEGSSKVSRTLGEDSPSQEKQVLSESVSVAHEMDKGEQESTERLLEEEDADTGNSVGAVKRLENEDDVSFSDLEDDDNNLSRRLSGLRLKHDIRVSSPNGSNEWVKLNENCEIHGQQRTGQSTSRERDSEGEESNDWLTVDFDSDSLGAV</sequence>
<feature type="region of interest" description="Disordered" evidence="1">
    <location>
        <begin position="45"/>
        <end position="75"/>
    </location>
</feature>
<comment type="caution">
    <text evidence="3">The sequence shown here is derived from an EMBL/GenBank/DDBJ whole genome shotgun (WGS) entry which is preliminary data.</text>
</comment>
<organism evidence="3 4">
    <name type="scientific">Vitis rotundifolia</name>
    <name type="common">Muscadine grape</name>
    <dbReference type="NCBI Taxonomy" id="103349"/>
    <lineage>
        <taxon>Eukaryota</taxon>
        <taxon>Viridiplantae</taxon>
        <taxon>Streptophyta</taxon>
        <taxon>Embryophyta</taxon>
        <taxon>Tracheophyta</taxon>
        <taxon>Spermatophyta</taxon>
        <taxon>Magnoliopsida</taxon>
        <taxon>eudicotyledons</taxon>
        <taxon>Gunneridae</taxon>
        <taxon>Pentapetalae</taxon>
        <taxon>rosids</taxon>
        <taxon>Vitales</taxon>
        <taxon>Vitaceae</taxon>
        <taxon>Viteae</taxon>
        <taxon>Vitis</taxon>
    </lineage>
</organism>
<dbReference type="SMART" id="SM00751">
    <property type="entry name" value="BSD"/>
    <property type="match status" value="1"/>
</dbReference>
<evidence type="ECO:0000313" key="3">
    <source>
        <dbReference type="EMBL" id="KAJ9688728.1"/>
    </source>
</evidence>
<feature type="compositionally biased region" description="Low complexity" evidence="1">
    <location>
        <begin position="58"/>
        <end position="74"/>
    </location>
</feature>
<feature type="domain" description="BSD" evidence="2">
    <location>
        <begin position="148"/>
        <end position="199"/>
    </location>
</feature>
<dbReference type="Pfam" id="PF03909">
    <property type="entry name" value="BSD"/>
    <property type="match status" value="1"/>
</dbReference>
<evidence type="ECO:0000259" key="2">
    <source>
        <dbReference type="PROSITE" id="PS50858"/>
    </source>
</evidence>
<reference evidence="3 4" key="1">
    <citation type="journal article" date="2023" name="BMC Biotechnol.">
        <title>Vitis rotundifolia cv Carlos genome sequencing.</title>
        <authorList>
            <person name="Huff M."/>
            <person name="Hulse-Kemp A."/>
            <person name="Scheffler B."/>
            <person name="Youngblood R."/>
            <person name="Simpson S."/>
            <person name="Babiker E."/>
            <person name="Staton M."/>
        </authorList>
    </citation>
    <scope>NUCLEOTIDE SEQUENCE [LARGE SCALE GENOMIC DNA]</scope>
    <source>
        <tissue evidence="3">Leaf</tissue>
    </source>
</reference>
<name>A0AA38ZGN6_VITRO</name>
<dbReference type="PANTHER" id="PTHR31923">
    <property type="entry name" value="BSD DOMAIN-CONTAINING PROTEIN"/>
    <property type="match status" value="1"/>
</dbReference>
<dbReference type="EMBL" id="JARBHA010000011">
    <property type="protein sequence ID" value="KAJ9688728.1"/>
    <property type="molecule type" value="Genomic_DNA"/>
</dbReference>
<dbReference type="PROSITE" id="PS50858">
    <property type="entry name" value="BSD"/>
    <property type="match status" value="1"/>
</dbReference>
<dbReference type="InterPro" id="IPR005607">
    <property type="entry name" value="BSD_dom"/>
</dbReference>
<protein>
    <recommendedName>
        <fullName evidence="2">BSD domain-containing protein</fullName>
    </recommendedName>
</protein>